<comment type="caution">
    <text evidence="4">The sequence shown here is derived from an EMBL/GenBank/DDBJ whole genome shotgun (WGS) entry which is preliminary data.</text>
</comment>
<dbReference type="InterPro" id="IPR036047">
    <property type="entry name" value="F-box-like_dom_sf"/>
</dbReference>
<dbReference type="SUPFAM" id="SSF81383">
    <property type="entry name" value="F-box domain"/>
    <property type="match status" value="1"/>
</dbReference>
<evidence type="ECO:0000313" key="4">
    <source>
        <dbReference type="EMBL" id="KAK9836705.1"/>
    </source>
</evidence>
<dbReference type="GO" id="GO:0031146">
    <property type="term" value="P:SCF-dependent proteasomal ubiquitin-dependent protein catabolic process"/>
    <property type="evidence" value="ECO:0007669"/>
    <property type="project" value="TreeGrafter"/>
</dbReference>
<reference evidence="4 5" key="1">
    <citation type="journal article" date="2024" name="Nat. Commun.">
        <title>Phylogenomics reveals the evolutionary origins of lichenization in chlorophyte algae.</title>
        <authorList>
            <person name="Puginier C."/>
            <person name="Libourel C."/>
            <person name="Otte J."/>
            <person name="Skaloud P."/>
            <person name="Haon M."/>
            <person name="Grisel S."/>
            <person name="Petersen M."/>
            <person name="Berrin J.G."/>
            <person name="Delaux P.M."/>
            <person name="Dal Grande F."/>
            <person name="Keller J."/>
        </authorList>
    </citation>
    <scope>NUCLEOTIDE SEQUENCE [LARGE SCALE GENOMIC DNA]</scope>
    <source>
        <strain evidence="4 5">SAG 2145</strain>
    </source>
</reference>
<evidence type="ECO:0000256" key="2">
    <source>
        <dbReference type="SAM" id="MobiDB-lite"/>
    </source>
</evidence>
<dbReference type="GO" id="GO:0019005">
    <property type="term" value="C:SCF ubiquitin ligase complex"/>
    <property type="evidence" value="ECO:0007669"/>
    <property type="project" value="TreeGrafter"/>
</dbReference>
<sequence>MEDLDWEQLLHVLTLQGVSGPPVAPGLLSSLQHLQLEGPVQPEHPAGSKAVVRPTSHKRKAGGPPNTPGRSQTQRQQLKDSPRKNVGTAADQEQPLHTALILPEMLDLVFKSLDCQSLCAAGSVCRHWRTASQDEKYWTRLEFSSSRGFGSPGDSAMIVPLLAKRCAVQHLVLRDMDISSLASSRIPSTFSRLHTLDLSTHFGDLQPLVSSCPSLLHLNVSQALLRKVVLDSGKLQAVALEECIITELKLRTPCLTRLNLRASFVGGFASDITLSRVTYLDIAGCKFDSMQAIHGIARIFPNLESVDVSEVASFTPAVLTSWSQHLERLNRLVAQRCSAQNLHLPACPFPRLAHLDLKGCCALDCSHLCGMLDGYINLETLCLDECLLPEALTLQLPKLQLLSIVGISGVRTVTVNCPALEELRLQACLADPVAHITHISVSSRAMSSISWGSIVDLEQLTLMCPILLEVHLLRCLALKDTAVANFNSPSPLGAGMHRSWQLRLLSLDGCEELQQVRLHSTTLQHLSLDGCKRLQELDLDCPGLSHLGLDEAEQLRKVHLRQMPAEKLCLGACGAMESLTLTAATLQHLDLKGCGSLMKADLHCPGLETLDLSFARSLPESALRALLAQMPRLTSLALPICESLGAQVLSRAWLPHLTYLDLFSTPIQDLTAIGMACPKLQTLNISRCHHLKPDALEPLLWPQPVQSSSSHMDALPTALLCQELFDDVEGEAGEEVDGREASGGDSSGAVLMLPELRELDVSYSHLPTASICQLLGQASRLTSLSVSGCSGAQDEIWEVLDAAPSSALFRGSADGSEVMNAGFSKCDQHRGAMPEAERHADAALEACHQLQTLSCVSCKELTICRVGMREAPAGDPAAAGSSSSPAWVPCPTKAAGLQTLKLGLSKIARLALALPNLTLLDAHSCSDLVHLDLHCPLLLHTLFHSCRSLDDAHLHSALFPGAPAMIGLGDEDMLD</sequence>
<dbReference type="InterPro" id="IPR001810">
    <property type="entry name" value="F-box_dom"/>
</dbReference>
<dbReference type="SUPFAM" id="SSF52047">
    <property type="entry name" value="RNI-like"/>
    <property type="match status" value="2"/>
</dbReference>
<feature type="region of interest" description="Disordered" evidence="2">
    <location>
        <begin position="39"/>
        <end position="92"/>
    </location>
</feature>
<evidence type="ECO:0000256" key="1">
    <source>
        <dbReference type="ARBA" id="ARBA00004430"/>
    </source>
</evidence>
<dbReference type="SUPFAM" id="SSF52058">
    <property type="entry name" value="L domain-like"/>
    <property type="match status" value="2"/>
</dbReference>
<dbReference type="Gene3D" id="3.80.10.10">
    <property type="entry name" value="Ribonuclease Inhibitor"/>
    <property type="match status" value="3"/>
</dbReference>
<dbReference type="Proteomes" id="UP001438707">
    <property type="component" value="Unassembled WGS sequence"/>
</dbReference>
<name>A0AAW1RSU3_9CHLO</name>
<gene>
    <name evidence="4" type="ORF">WJX74_006462</name>
</gene>
<dbReference type="EMBL" id="JALJOS010000007">
    <property type="protein sequence ID" value="KAK9836705.1"/>
    <property type="molecule type" value="Genomic_DNA"/>
</dbReference>
<dbReference type="AlphaFoldDB" id="A0AAW1RSU3"/>
<dbReference type="Pfam" id="PF12937">
    <property type="entry name" value="F-box-like"/>
    <property type="match status" value="1"/>
</dbReference>
<evidence type="ECO:0000259" key="3">
    <source>
        <dbReference type="SMART" id="SM00256"/>
    </source>
</evidence>
<dbReference type="SMART" id="SM00256">
    <property type="entry name" value="FBOX"/>
    <property type="match status" value="1"/>
</dbReference>
<organism evidence="4 5">
    <name type="scientific">Apatococcus lobatus</name>
    <dbReference type="NCBI Taxonomy" id="904363"/>
    <lineage>
        <taxon>Eukaryota</taxon>
        <taxon>Viridiplantae</taxon>
        <taxon>Chlorophyta</taxon>
        <taxon>core chlorophytes</taxon>
        <taxon>Trebouxiophyceae</taxon>
        <taxon>Chlorellales</taxon>
        <taxon>Chlorellaceae</taxon>
        <taxon>Apatococcus</taxon>
    </lineage>
</organism>
<dbReference type="InterPro" id="IPR032675">
    <property type="entry name" value="LRR_dom_sf"/>
</dbReference>
<evidence type="ECO:0000313" key="5">
    <source>
        <dbReference type="Proteomes" id="UP001438707"/>
    </source>
</evidence>
<keyword evidence="5" id="KW-1185">Reference proteome</keyword>
<accession>A0AAW1RSU3</accession>
<dbReference type="PANTHER" id="PTHR13318">
    <property type="entry name" value="PARTNER OF PAIRED, ISOFORM B-RELATED"/>
    <property type="match status" value="1"/>
</dbReference>
<proteinExistence type="predicted"/>
<feature type="domain" description="F-box" evidence="3">
    <location>
        <begin position="102"/>
        <end position="141"/>
    </location>
</feature>
<dbReference type="PANTHER" id="PTHR13318:SF95">
    <property type="entry name" value="F-BOX PROTEIN YLR352W"/>
    <property type="match status" value="1"/>
</dbReference>
<protein>
    <recommendedName>
        <fullName evidence="3">F-box domain-containing protein</fullName>
    </recommendedName>
</protein>
<dbReference type="GO" id="GO:0005930">
    <property type="term" value="C:axoneme"/>
    <property type="evidence" value="ECO:0007669"/>
    <property type="project" value="UniProtKB-SubCell"/>
</dbReference>
<comment type="subcellular location">
    <subcellularLocation>
        <location evidence="1">Cytoplasm</location>
        <location evidence="1">Cytoskeleton</location>
        <location evidence="1">Cilium axoneme</location>
    </subcellularLocation>
</comment>
<dbReference type="Gene3D" id="1.20.1280.50">
    <property type="match status" value="1"/>
</dbReference>